<keyword evidence="1" id="KW-0808">Transferase</keyword>
<dbReference type="AlphaFoldDB" id="A0A2M7XGM6"/>
<reference evidence="5" key="1">
    <citation type="submission" date="2017-09" db="EMBL/GenBank/DDBJ databases">
        <title>Depth-based differentiation of microbial function through sediment-hosted aquifers and enrichment of novel symbionts in the deep terrestrial subsurface.</title>
        <authorList>
            <person name="Probst A.J."/>
            <person name="Ladd B."/>
            <person name="Jarett J.K."/>
            <person name="Geller-Mcgrath D.E."/>
            <person name="Sieber C.M.K."/>
            <person name="Emerson J.B."/>
            <person name="Anantharaman K."/>
            <person name="Thomas B.C."/>
            <person name="Malmstrom R."/>
            <person name="Stieglmeier M."/>
            <person name="Klingl A."/>
            <person name="Woyke T."/>
            <person name="Ryan C.M."/>
            <person name="Banfield J.F."/>
        </authorList>
    </citation>
    <scope>NUCLEOTIDE SEQUENCE [LARGE SCALE GENOMIC DNA]</scope>
</reference>
<evidence type="ECO:0000313" key="4">
    <source>
        <dbReference type="EMBL" id="PJA47005.1"/>
    </source>
</evidence>
<feature type="domain" description="Carbohydrate kinase PfkB" evidence="3">
    <location>
        <begin position="38"/>
        <end position="304"/>
    </location>
</feature>
<evidence type="ECO:0000313" key="5">
    <source>
        <dbReference type="Proteomes" id="UP000231263"/>
    </source>
</evidence>
<dbReference type="GO" id="GO:0016301">
    <property type="term" value="F:kinase activity"/>
    <property type="evidence" value="ECO:0007669"/>
    <property type="project" value="UniProtKB-KW"/>
</dbReference>
<dbReference type="Proteomes" id="UP000231263">
    <property type="component" value="Unassembled WGS sequence"/>
</dbReference>
<dbReference type="Pfam" id="PF00294">
    <property type="entry name" value="PfkB"/>
    <property type="match status" value="1"/>
</dbReference>
<sequence length="327" mass="35983">MNNKFDIVTIGDIKLDTFINMPNASLTGDVEAGDFKLCVDYGKKNQAKSVELQIAGSAPNVAIGVAKMKKSAAILSEMGQDFIYNAALEYLEKHKVSTEYVKAIKGTGSSFAAILNYKGESTQIVAHSDHEYNLPKKHPDTKWVHVSELGKGYQNIFKNMLSCCAKNGVKISLNPGAVQIQERKKELFDLLKKTTVLFLNKVEAEHILQLKEEETMHYIMGQLKKLGPDYVVVTDGRNGAYAFDGEQLDYAPMFPGKRVEATGAGDAFTSGFLGALMHGKTHAEALTWGAVNAASVVFYVGPTKGLLSHSEINRRLKEKPKYKTKEL</sequence>
<accession>A0A2M7XGM6</accession>
<dbReference type="Gene3D" id="3.40.1190.20">
    <property type="match status" value="1"/>
</dbReference>
<evidence type="ECO:0000256" key="2">
    <source>
        <dbReference type="ARBA" id="ARBA00022777"/>
    </source>
</evidence>
<evidence type="ECO:0000259" key="3">
    <source>
        <dbReference type="Pfam" id="PF00294"/>
    </source>
</evidence>
<name>A0A2M7XGM6_9BACT</name>
<gene>
    <name evidence="4" type="ORF">CO173_00565</name>
</gene>
<evidence type="ECO:0000256" key="1">
    <source>
        <dbReference type="ARBA" id="ARBA00022679"/>
    </source>
</evidence>
<dbReference type="EMBL" id="PFWT01000004">
    <property type="protein sequence ID" value="PJA47005.1"/>
    <property type="molecule type" value="Genomic_DNA"/>
</dbReference>
<keyword evidence="2" id="KW-0418">Kinase</keyword>
<protein>
    <recommendedName>
        <fullName evidence="3">Carbohydrate kinase PfkB domain-containing protein</fullName>
    </recommendedName>
</protein>
<dbReference type="PANTHER" id="PTHR10584">
    <property type="entry name" value="SUGAR KINASE"/>
    <property type="match status" value="1"/>
</dbReference>
<dbReference type="InterPro" id="IPR011611">
    <property type="entry name" value="PfkB_dom"/>
</dbReference>
<dbReference type="PANTHER" id="PTHR10584:SF166">
    <property type="entry name" value="RIBOKINASE"/>
    <property type="match status" value="1"/>
</dbReference>
<organism evidence="4 5">
    <name type="scientific">Candidatus Uhrbacteria bacterium CG_4_9_14_3_um_filter_41_35</name>
    <dbReference type="NCBI Taxonomy" id="1975034"/>
    <lineage>
        <taxon>Bacteria</taxon>
        <taxon>Candidatus Uhriibacteriota</taxon>
    </lineage>
</organism>
<proteinExistence type="predicted"/>
<dbReference type="InterPro" id="IPR029056">
    <property type="entry name" value="Ribokinase-like"/>
</dbReference>
<comment type="caution">
    <text evidence="4">The sequence shown here is derived from an EMBL/GenBank/DDBJ whole genome shotgun (WGS) entry which is preliminary data.</text>
</comment>
<dbReference type="SUPFAM" id="SSF53613">
    <property type="entry name" value="Ribokinase-like"/>
    <property type="match status" value="1"/>
</dbReference>